<feature type="transmembrane region" description="Helical" evidence="5">
    <location>
        <begin position="281"/>
        <end position="303"/>
    </location>
</feature>
<reference evidence="6 7" key="1">
    <citation type="journal article" date="2014" name="Nat. Commun.">
        <title>Klebsormidium flaccidum genome reveals primary factors for plant terrestrial adaptation.</title>
        <authorList>
            <person name="Hori K."/>
            <person name="Maruyama F."/>
            <person name="Fujisawa T."/>
            <person name="Togashi T."/>
            <person name="Yamamoto N."/>
            <person name="Seo M."/>
            <person name="Sato S."/>
            <person name="Yamada T."/>
            <person name="Mori H."/>
            <person name="Tajima N."/>
            <person name="Moriyama T."/>
            <person name="Ikeuchi M."/>
            <person name="Watanabe M."/>
            <person name="Wada H."/>
            <person name="Kobayashi K."/>
            <person name="Saito M."/>
            <person name="Masuda T."/>
            <person name="Sasaki-Sekimoto Y."/>
            <person name="Mashiguchi K."/>
            <person name="Awai K."/>
            <person name="Shimojima M."/>
            <person name="Masuda S."/>
            <person name="Iwai M."/>
            <person name="Nobusawa T."/>
            <person name="Narise T."/>
            <person name="Kondo S."/>
            <person name="Saito H."/>
            <person name="Sato R."/>
            <person name="Murakawa M."/>
            <person name="Ihara Y."/>
            <person name="Oshima-Yamada Y."/>
            <person name="Ohtaka K."/>
            <person name="Satoh M."/>
            <person name="Sonobe K."/>
            <person name="Ishii M."/>
            <person name="Ohtani R."/>
            <person name="Kanamori-Sato M."/>
            <person name="Honoki R."/>
            <person name="Miyazaki D."/>
            <person name="Mochizuki H."/>
            <person name="Umetsu J."/>
            <person name="Higashi K."/>
            <person name="Shibata D."/>
            <person name="Kamiya Y."/>
            <person name="Sato N."/>
            <person name="Nakamura Y."/>
            <person name="Tabata S."/>
            <person name="Ida S."/>
            <person name="Kurokawa K."/>
            <person name="Ohta H."/>
        </authorList>
    </citation>
    <scope>NUCLEOTIDE SEQUENCE [LARGE SCALE GENOMIC DNA]</scope>
    <source>
        <strain evidence="6 7">NIES-2285</strain>
    </source>
</reference>
<dbReference type="GO" id="GO:0019432">
    <property type="term" value="P:triglyceride biosynthetic process"/>
    <property type="evidence" value="ECO:0007669"/>
    <property type="project" value="UniProtKB-ARBA"/>
</dbReference>
<feature type="transmembrane region" description="Helical" evidence="5">
    <location>
        <begin position="139"/>
        <end position="161"/>
    </location>
</feature>
<gene>
    <name evidence="6" type="ORF">KFL_000480320</name>
</gene>
<feature type="transmembrane region" description="Helical" evidence="5">
    <location>
        <begin position="484"/>
        <end position="508"/>
    </location>
</feature>
<dbReference type="PANTHER" id="PTHR13285">
    <property type="entry name" value="ACYLTRANSFERASE"/>
    <property type="match status" value="1"/>
</dbReference>
<keyword evidence="7" id="KW-1185">Reference proteome</keyword>
<evidence type="ECO:0000256" key="1">
    <source>
        <dbReference type="ARBA" id="ARBA00004141"/>
    </source>
</evidence>
<evidence type="ECO:0000256" key="3">
    <source>
        <dbReference type="ARBA" id="ARBA00022989"/>
    </source>
</evidence>
<evidence type="ECO:0000313" key="6">
    <source>
        <dbReference type="EMBL" id="GAQ80191.1"/>
    </source>
</evidence>
<feature type="transmembrane region" description="Helical" evidence="5">
    <location>
        <begin position="455"/>
        <end position="478"/>
    </location>
</feature>
<name>A0A1Y1HT60_KLENI</name>
<dbReference type="Proteomes" id="UP000054558">
    <property type="component" value="Unassembled WGS sequence"/>
</dbReference>
<organism evidence="6 7">
    <name type="scientific">Klebsormidium nitens</name>
    <name type="common">Green alga</name>
    <name type="synonym">Ulothrix nitens</name>
    <dbReference type="NCBI Taxonomy" id="105231"/>
    <lineage>
        <taxon>Eukaryota</taxon>
        <taxon>Viridiplantae</taxon>
        <taxon>Streptophyta</taxon>
        <taxon>Klebsormidiophyceae</taxon>
        <taxon>Klebsormidiales</taxon>
        <taxon>Klebsormidiaceae</taxon>
        <taxon>Klebsormidium</taxon>
    </lineage>
</organism>
<keyword evidence="2 5" id="KW-0812">Transmembrane</keyword>
<dbReference type="GO" id="GO:0016020">
    <property type="term" value="C:membrane"/>
    <property type="evidence" value="ECO:0007669"/>
    <property type="project" value="UniProtKB-SubCell"/>
</dbReference>
<proteinExistence type="predicted"/>
<feature type="transmembrane region" description="Helical" evidence="5">
    <location>
        <begin position="6"/>
        <end position="24"/>
    </location>
</feature>
<evidence type="ECO:0000313" key="7">
    <source>
        <dbReference type="Proteomes" id="UP000054558"/>
    </source>
</evidence>
<evidence type="ECO:0000256" key="5">
    <source>
        <dbReference type="SAM" id="Phobius"/>
    </source>
</evidence>
<feature type="transmembrane region" description="Helical" evidence="5">
    <location>
        <begin position="70"/>
        <end position="87"/>
    </location>
</feature>
<dbReference type="OMA" id="GWHRSYN"/>
<keyword evidence="3 5" id="KW-1133">Transmembrane helix</keyword>
<comment type="subcellular location">
    <subcellularLocation>
        <location evidence="1">Membrane</location>
        <topology evidence="1">Multi-pass membrane protein</topology>
    </subcellularLocation>
</comment>
<evidence type="ECO:0000256" key="2">
    <source>
        <dbReference type="ARBA" id="ARBA00022692"/>
    </source>
</evidence>
<dbReference type="GO" id="GO:0016746">
    <property type="term" value="F:acyltransferase activity"/>
    <property type="evidence" value="ECO:0000318"/>
    <property type="project" value="GO_Central"/>
</dbReference>
<dbReference type="GO" id="GO:0005783">
    <property type="term" value="C:endoplasmic reticulum"/>
    <property type="evidence" value="ECO:0000318"/>
    <property type="project" value="GO_Central"/>
</dbReference>
<feature type="transmembrane region" description="Helical" evidence="5">
    <location>
        <begin position="107"/>
        <end position="127"/>
    </location>
</feature>
<feature type="transmembrane region" description="Helical" evidence="5">
    <location>
        <begin position="315"/>
        <end position="339"/>
    </location>
</feature>
<feature type="transmembrane region" description="Helical" evidence="5">
    <location>
        <begin position="393"/>
        <end position="411"/>
    </location>
</feature>
<dbReference type="AlphaFoldDB" id="A0A1Y1HT60"/>
<dbReference type="EMBL" id="DF236997">
    <property type="protein sequence ID" value="GAQ80191.1"/>
    <property type="molecule type" value="Genomic_DNA"/>
</dbReference>
<protein>
    <submittedName>
        <fullName evidence="6">Uncharacterized protein</fullName>
    </submittedName>
</protein>
<feature type="transmembrane region" description="Helical" evidence="5">
    <location>
        <begin position="417"/>
        <end position="434"/>
    </location>
</feature>
<sequence length="561" mass="64461">MQLRWSVQLVACCLLCLCTIGTVIRRVVRLSKEFDQGQWKGYLPGLQEGWLLNRQIDLSDAQWRNFRSSAQILIAAALGTTLLGSLFRNTPRARTLYWLLVGMGFNFQLHGAYSLFVLVIATANFLLVKVLAGRRLCPVVFWTASCAMLVYIRLADGFSFSSFGASWEWLDYHKGSLRWHIGFNLVMLRILSFGLDYHWKKLGFAPQNQKAKLEQTKSNARSLDKPEALNPAWGSYSFATYLCYLLYPPLYIAGPTITFDSFASQLSTPQQRPSGRAVSLYALRLAGCWGLMELLLHFTYFNALAVSGVWQRFDLPAADVCCIGFGVLNFMWLKFLIIWRFFRLWALMDGIDPPENMLRCVNNNYDIEGFWKSWHASYNRWLVRYLYIPLGGAKWRFLNIWVIFTFVALWHDLEWKLLSWAWLTCLLGLPELVVKSIVRSPRLAGFRKIWLYSELAAAAGALNITGLMAANLVGFVIGPQGLRAFFFKLLSLSNVALMLYILLSFYAATKVMFAIREAEEREKQCRKVGTECRSTTDVLQDVYLERRLREENVKRIWHAAD</sequence>
<keyword evidence="4 5" id="KW-0472">Membrane</keyword>
<dbReference type="STRING" id="105231.A0A1Y1HT60"/>
<dbReference type="OrthoDB" id="420606at2759"/>
<dbReference type="PANTHER" id="PTHR13285:SF18">
    <property type="entry name" value="PROTEIN-CYSTEINE N-PALMITOYLTRANSFERASE RASP"/>
    <property type="match status" value="1"/>
</dbReference>
<dbReference type="Pfam" id="PF03062">
    <property type="entry name" value="MBOAT"/>
    <property type="match status" value="1"/>
</dbReference>
<evidence type="ECO:0000256" key="4">
    <source>
        <dbReference type="ARBA" id="ARBA00023136"/>
    </source>
</evidence>
<dbReference type="InterPro" id="IPR051085">
    <property type="entry name" value="MB_O-acyltransferase"/>
</dbReference>
<accession>A0A1Y1HT60</accession>
<dbReference type="InterPro" id="IPR004299">
    <property type="entry name" value="MBOAT_fam"/>
</dbReference>